<name>A0A453GT43_AEGTS</name>
<dbReference type="Gramene" id="AET3Gv21198900.7">
    <property type="protein sequence ID" value="AET3Gv21198900.7"/>
    <property type="gene ID" value="AET3Gv21198900"/>
</dbReference>
<reference evidence="1" key="3">
    <citation type="journal article" date="2017" name="Nature">
        <title>Genome sequence of the progenitor of the wheat D genome Aegilops tauschii.</title>
        <authorList>
            <person name="Luo M.C."/>
            <person name="Gu Y.Q."/>
            <person name="Puiu D."/>
            <person name="Wang H."/>
            <person name="Twardziok S.O."/>
            <person name="Deal K.R."/>
            <person name="Huo N."/>
            <person name="Zhu T."/>
            <person name="Wang L."/>
            <person name="Wang Y."/>
            <person name="McGuire P.E."/>
            <person name="Liu S."/>
            <person name="Long H."/>
            <person name="Ramasamy R.K."/>
            <person name="Rodriguez J.C."/>
            <person name="Van S.L."/>
            <person name="Yuan L."/>
            <person name="Wang Z."/>
            <person name="Xia Z."/>
            <person name="Xiao L."/>
            <person name="Anderson O.D."/>
            <person name="Ouyang S."/>
            <person name="Liang Y."/>
            <person name="Zimin A.V."/>
            <person name="Pertea G."/>
            <person name="Qi P."/>
            <person name="Bennetzen J.L."/>
            <person name="Dai X."/>
            <person name="Dawson M.W."/>
            <person name="Muller H.G."/>
            <person name="Kugler K."/>
            <person name="Rivarola-Duarte L."/>
            <person name="Spannagl M."/>
            <person name="Mayer K.F.X."/>
            <person name="Lu F.H."/>
            <person name="Bevan M.W."/>
            <person name="Leroy P."/>
            <person name="Li P."/>
            <person name="You F.M."/>
            <person name="Sun Q."/>
            <person name="Liu Z."/>
            <person name="Lyons E."/>
            <person name="Wicker T."/>
            <person name="Salzberg S.L."/>
            <person name="Devos K.M."/>
            <person name="Dvorak J."/>
        </authorList>
    </citation>
    <scope>NUCLEOTIDE SEQUENCE [LARGE SCALE GENOMIC DNA]</scope>
    <source>
        <strain evidence="1">cv. AL8/78</strain>
    </source>
</reference>
<keyword evidence="2" id="KW-1185">Reference proteome</keyword>
<reference evidence="1" key="5">
    <citation type="journal article" date="2021" name="G3 (Bethesda)">
        <title>Aegilops tauschii genome assembly Aet v5.0 features greater sequence contiguity and improved annotation.</title>
        <authorList>
            <person name="Wang L."/>
            <person name="Zhu T."/>
            <person name="Rodriguez J.C."/>
            <person name="Deal K.R."/>
            <person name="Dubcovsky J."/>
            <person name="McGuire P.E."/>
            <person name="Lux T."/>
            <person name="Spannagl M."/>
            <person name="Mayer K.F.X."/>
            <person name="Baldrich P."/>
            <person name="Meyers B.C."/>
            <person name="Huo N."/>
            <person name="Gu Y.Q."/>
            <person name="Zhou H."/>
            <person name="Devos K.M."/>
            <person name="Bennetzen J.L."/>
            <person name="Unver T."/>
            <person name="Budak H."/>
            <person name="Gulick P.J."/>
            <person name="Galiba G."/>
            <person name="Kalapos B."/>
            <person name="Nelson D.R."/>
            <person name="Li P."/>
            <person name="You F.M."/>
            <person name="Luo M.C."/>
            <person name="Dvorak J."/>
        </authorList>
    </citation>
    <scope>NUCLEOTIDE SEQUENCE [LARGE SCALE GENOMIC DNA]</scope>
    <source>
        <strain evidence="1">cv. AL8/78</strain>
    </source>
</reference>
<accession>A0A453GT43</accession>
<sequence>VASITLACLASPPALRMAGYYNGGRTMSYSNNDECFDGGRTMYSNTTDVECFEDSGRHGHGGGGRTMYSNTVDEECFNS</sequence>
<organism evidence="1 2">
    <name type="scientific">Aegilops tauschii subsp. strangulata</name>
    <name type="common">Goatgrass</name>
    <dbReference type="NCBI Taxonomy" id="200361"/>
    <lineage>
        <taxon>Eukaryota</taxon>
        <taxon>Viridiplantae</taxon>
        <taxon>Streptophyta</taxon>
        <taxon>Embryophyta</taxon>
        <taxon>Tracheophyta</taxon>
        <taxon>Spermatophyta</taxon>
        <taxon>Magnoliopsida</taxon>
        <taxon>Liliopsida</taxon>
        <taxon>Poales</taxon>
        <taxon>Poaceae</taxon>
        <taxon>BOP clade</taxon>
        <taxon>Pooideae</taxon>
        <taxon>Triticodae</taxon>
        <taxon>Triticeae</taxon>
        <taxon>Triticinae</taxon>
        <taxon>Aegilops</taxon>
    </lineage>
</organism>
<proteinExistence type="predicted"/>
<evidence type="ECO:0000313" key="1">
    <source>
        <dbReference type="EnsemblPlants" id="AET3Gv21198900.7"/>
    </source>
</evidence>
<reference evidence="1" key="4">
    <citation type="submission" date="2019-03" db="UniProtKB">
        <authorList>
            <consortium name="EnsemblPlants"/>
        </authorList>
    </citation>
    <scope>IDENTIFICATION</scope>
</reference>
<dbReference type="Proteomes" id="UP000015105">
    <property type="component" value="Chromosome 3D"/>
</dbReference>
<dbReference type="AlphaFoldDB" id="A0A453GT43"/>
<protein>
    <submittedName>
        <fullName evidence="1">Uncharacterized protein</fullName>
    </submittedName>
</protein>
<evidence type="ECO:0000313" key="2">
    <source>
        <dbReference type="Proteomes" id="UP000015105"/>
    </source>
</evidence>
<dbReference type="EnsemblPlants" id="AET3Gv21198900.7">
    <property type="protein sequence ID" value="AET3Gv21198900.7"/>
    <property type="gene ID" value="AET3Gv21198900"/>
</dbReference>
<reference evidence="2" key="2">
    <citation type="journal article" date="2017" name="Nat. Plants">
        <title>The Aegilops tauschii genome reveals multiple impacts of transposons.</title>
        <authorList>
            <person name="Zhao G."/>
            <person name="Zou C."/>
            <person name="Li K."/>
            <person name="Wang K."/>
            <person name="Li T."/>
            <person name="Gao L."/>
            <person name="Zhang X."/>
            <person name="Wang H."/>
            <person name="Yang Z."/>
            <person name="Liu X."/>
            <person name="Jiang W."/>
            <person name="Mao L."/>
            <person name="Kong X."/>
            <person name="Jiao Y."/>
            <person name="Jia J."/>
        </authorList>
    </citation>
    <scope>NUCLEOTIDE SEQUENCE [LARGE SCALE GENOMIC DNA]</scope>
    <source>
        <strain evidence="2">cv. AL8/78</strain>
    </source>
</reference>
<reference evidence="2" key="1">
    <citation type="journal article" date="2014" name="Science">
        <title>Ancient hybridizations among the ancestral genomes of bread wheat.</title>
        <authorList>
            <consortium name="International Wheat Genome Sequencing Consortium,"/>
            <person name="Marcussen T."/>
            <person name="Sandve S.R."/>
            <person name="Heier L."/>
            <person name="Spannagl M."/>
            <person name="Pfeifer M."/>
            <person name="Jakobsen K.S."/>
            <person name="Wulff B.B."/>
            <person name="Steuernagel B."/>
            <person name="Mayer K.F."/>
            <person name="Olsen O.A."/>
        </authorList>
    </citation>
    <scope>NUCLEOTIDE SEQUENCE [LARGE SCALE GENOMIC DNA]</scope>
    <source>
        <strain evidence="2">cv. AL8/78</strain>
    </source>
</reference>